<keyword evidence="1" id="KW-0812">Transmembrane</keyword>
<gene>
    <name evidence="2" type="ORF">SAMN06296241_1212</name>
</gene>
<evidence type="ECO:0000313" key="3">
    <source>
        <dbReference type="Proteomes" id="UP000219193"/>
    </source>
</evidence>
<dbReference type="EMBL" id="OCMF01000001">
    <property type="protein sequence ID" value="SOC79680.1"/>
    <property type="molecule type" value="Genomic_DNA"/>
</dbReference>
<protein>
    <submittedName>
        <fullName evidence="2">Uncharacterized protein</fullName>
    </submittedName>
</protein>
<organism evidence="2 3">
    <name type="scientific">Salinimicrobium sediminis</name>
    <dbReference type="NCBI Taxonomy" id="1343891"/>
    <lineage>
        <taxon>Bacteria</taxon>
        <taxon>Pseudomonadati</taxon>
        <taxon>Bacteroidota</taxon>
        <taxon>Flavobacteriia</taxon>
        <taxon>Flavobacteriales</taxon>
        <taxon>Flavobacteriaceae</taxon>
        <taxon>Salinimicrobium</taxon>
    </lineage>
</organism>
<dbReference type="Proteomes" id="UP000219193">
    <property type="component" value="Unassembled WGS sequence"/>
</dbReference>
<evidence type="ECO:0000256" key="1">
    <source>
        <dbReference type="SAM" id="Phobius"/>
    </source>
</evidence>
<proteinExistence type="predicted"/>
<evidence type="ECO:0000313" key="2">
    <source>
        <dbReference type="EMBL" id="SOC79680.1"/>
    </source>
</evidence>
<name>A0A285X2U0_9FLAO</name>
<accession>A0A285X2U0</accession>
<dbReference type="Pfam" id="PF19578">
    <property type="entry name" value="DUF6090"/>
    <property type="match status" value="1"/>
</dbReference>
<keyword evidence="3" id="KW-1185">Reference proteome</keyword>
<sequence>MLTIFRKVRQALMTRNKFTGYLLYAIGEILLVVIGILIALQINSWNQDRQNRRQEQQILSQLLKEYRSNLSQIKDKIEIRNEVLNSSFILLQYKKLDPATISVDSLDAHLFRISIRPTFDPELSVSNELINSGKLYLLQNLELRNKVSAFSSSLSELKEEEMAIFNLTEERLIPFLTEHYQVGRMMMVLLDDDELRAKLTMGSLKKYENMKTLVPAADFRPLLEHPDFEDYLLQMISYTAYTNEQSEGVKQKIKDIIAAIEKEIDQ</sequence>
<keyword evidence="1" id="KW-0472">Membrane</keyword>
<feature type="transmembrane region" description="Helical" evidence="1">
    <location>
        <begin position="21"/>
        <end position="42"/>
    </location>
</feature>
<dbReference type="AlphaFoldDB" id="A0A285X2U0"/>
<dbReference type="InterPro" id="IPR045749">
    <property type="entry name" value="DUF6090"/>
</dbReference>
<reference evidence="3" key="1">
    <citation type="submission" date="2017-09" db="EMBL/GenBank/DDBJ databases">
        <authorList>
            <person name="Varghese N."/>
            <person name="Submissions S."/>
        </authorList>
    </citation>
    <scope>NUCLEOTIDE SEQUENCE [LARGE SCALE GENOMIC DNA]</scope>
    <source>
        <strain evidence="3">CGMCC 1.12641</strain>
    </source>
</reference>
<keyword evidence="1" id="KW-1133">Transmembrane helix</keyword>